<feature type="compositionally biased region" description="Basic and acidic residues" evidence="1">
    <location>
        <begin position="95"/>
        <end position="104"/>
    </location>
</feature>
<name>A0ABQ5AJ66_9ASTR</name>
<evidence type="ECO:0008006" key="4">
    <source>
        <dbReference type="Google" id="ProtNLM"/>
    </source>
</evidence>
<accession>A0ABQ5AJ66</accession>
<reference evidence="2" key="1">
    <citation type="journal article" date="2022" name="Int. J. Mol. Sci.">
        <title>Draft Genome of Tanacetum Coccineum: Genomic Comparison of Closely Related Tanacetum-Family Plants.</title>
        <authorList>
            <person name="Yamashiro T."/>
            <person name="Shiraishi A."/>
            <person name="Nakayama K."/>
            <person name="Satake H."/>
        </authorList>
    </citation>
    <scope>NUCLEOTIDE SEQUENCE</scope>
</reference>
<feature type="region of interest" description="Disordered" evidence="1">
    <location>
        <begin position="57"/>
        <end position="115"/>
    </location>
</feature>
<gene>
    <name evidence="2" type="ORF">Tco_0822308</name>
</gene>
<proteinExistence type="predicted"/>
<reference evidence="2" key="2">
    <citation type="submission" date="2022-01" db="EMBL/GenBank/DDBJ databases">
        <authorList>
            <person name="Yamashiro T."/>
            <person name="Shiraishi A."/>
            <person name="Satake H."/>
            <person name="Nakayama K."/>
        </authorList>
    </citation>
    <scope>NUCLEOTIDE SEQUENCE</scope>
</reference>
<evidence type="ECO:0000256" key="1">
    <source>
        <dbReference type="SAM" id="MobiDB-lite"/>
    </source>
</evidence>
<dbReference type="Proteomes" id="UP001151760">
    <property type="component" value="Unassembled WGS sequence"/>
</dbReference>
<feature type="compositionally biased region" description="Basic and acidic residues" evidence="1">
    <location>
        <begin position="57"/>
        <end position="75"/>
    </location>
</feature>
<feature type="region of interest" description="Disordered" evidence="1">
    <location>
        <begin position="1"/>
        <end position="32"/>
    </location>
</feature>
<evidence type="ECO:0000313" key="3">
    <source>
        <dbReference type="Proteomes" id="UP001151760"/>
    </source>
</evidence>
<keyword evidence="3" id="KW-1185">Reference proteome</keyword>
<dbReference type="EMBL" id="BQNB010012248">
    <property type="protein sequence ID" value="GJT01139.1"/>
    <property type="molecule type" value="Genomic_DNA"/>
</dbReference>
<evidence type="ECO:0000313" key="2">
    <source>
        <dbReference type="EMBL" id="GJT01139.1"/>
    </source>
</evidence>
<sequence>MSTHEQITNNPTSAVRNTGGRKGPQGLEEPMSDEILREVCDKNYHQLLPLIAEKMQKEKEQKDKLNADTNARTDLEEGTETGIPEAHHRTPVYSKDSRRTDPLHRSPGRGKKGACLIGWEERSQLHPRVLIVVGEVPKQKELKLK</sequence>
<comment type="caution">
    <text evidence="2">The sequence shown here is derived from an EMBL/GenBank/DDBJ whole genome shotgun (WGS) entry which is preliminary data.</text>
</comment>
<organism evidence="2 3">
    <name type="scientific">Tanacetum coccineum</name>
    <dbReference type="NCBI Taxonomy" id="301880"/>
    <lineage>
        <taxon>Eukaryota</taxon>
        <taxon>Viridiplantae</taxon>
        <taxon>Streptophyta</taxon>
        <taxon>Embryophyta</taxon>
        <taxon>Tracheophyta</taxon>
        <taxon>Spermatophyta</taxon>
        <taxon>Magnoliopsida</taxon>
        <taxon>eudicotyledons</taxon>
        <taxon>Gunneridae</taxon>
        <taxon>Pentapetalae</taxon>
        <taxon>asterids</taxon>
        <taxon>campanulids</taxon>
        <taxon>Asterales</taxon>
        <taxon>Asteraceae</taxon>
        <taxon>Asteroideae</taxon>
        <taxon>Anthemideae</taxon>
        <taxon>Anthemidinae</taxon>
        <taxon>Tanacetum</taxon>
    </lineage>
</organism>
<feature type="compositionally biased region" description="Polar residues" evidence="1">
    <location>
        <begin position="1"/>
        <end position="16"/>
    </location>
</feature>
<protein>
    <recommendedName>
        <fullName evidence="4">Reverse transcriptase domain-containing protein</fullName>
    </recommendedName>
</protein>